<dbReference type="AlphaFoldDB" id="A0A226CVQ3"/>
<name>A0A226CVQ3_FOLCA</name>
<keyword evidence="4" id="KW-1185">Reference proteome</keyword>
<evidence type="ECO:0000313" key="4">
    <source>
        <dbReference type="Proteomes" id="UP000198287"/>
    </source>
</evidence>
<sequence length="141" mass="16651">MGKMRNNRFHVLVVLLCFSNFCESTISECVGEPQRDHFYRNWTEYEVGFGNRDRDFWLGDSLAYHLGNKFSTFDRDNDNTNHNCAERYMGAWWFNNCFLSHLNGEYKNSSTTISNGGLIWSLWTDWGYSLKACEMKIIRNN</sequence>
<dbReference type="PROSITE" id="PS00514">
    <property type="entry name" value="FIBRINOGEN_C_1"/>
    <property type="match status" value="1"/>
</dbReference>
<dbReference type="SUPFAM" id="SSF56496">
    <property type="entry name" value="Fibrinogen C-terminal domain-like"/>
    <property type="match status" value="1"/>
</dbReference>
<accession>A0A226CVQ3</accession>
<evidence type="ECO:0000313" key="3">
    <source>
        <dbReference type="EMBL" id="OXA37475.1"/>
    </source>
</evidence>
<dbReference type="Gene3D" id="4.10.530.10">
    <property type="entry name" value="Gamma-fibrinogen Carboxyl Terminal Fragment, domain 2"/>
    <property type="match status" value="1"/>
</dbReference>
<gene>
    <name evidence="3" type="ORF">Fcan01_27727</name>
</gene>
<dbReference type="OMA" id="HNCAERY"/>
<dbReference type="EMBL" id="LNIX01000056">
    <property type="protein sequence ID" value="OXA37475.1"/>
    <property type="molecule type" value="Genomic_DNA"/>
</dbReference>
<reference evidence="3 4" key="1">
    <citation type="submission" date="2015-12" db="EMBL/GenBank/DDBJ databases">
        <title>The genome of Folsomia candida.</title>
        <authorList>
            <person name="Faddeeva A."/>
            <person name="Derks M.F."/>
            <person name="Anvar Y."/>
            <person name="Smit S."/>
            <person name="Van Straalen N."/>
            <person name="Roelofs D."/>
        </authorList>
    </citation>
    <scope>NUCLEOTIDE SEQUENCE [LARGE SCALE GENOMIC DNA]</scope>
    <source>
        <strain evidence="3 4">VU population</strain>
        <tissue evidence="3">Whole body</tissue>
    </source>
</reference>
<dbReference type="InterPro" id="IPR050373">
    <property type="entry name" value="Fibrinogen_C-term_domain"/>
</dbReference>
<dbReference type="Pfam" id="PF00147">
    <property type="entry name" value="Fibrinogen_C"/>
    <property type="match status" value="1"/>
</dbReference>
<organism evidence="3 4">
    <name type="scientific">Folsomia candida</name>
    <name type="common">Springtail</name>
    <dbReference type="NCBI Taxonomy" id="158441"/>
    <lineage>
        <taxon>Eukaryota</taxon>
        <taxon>Metazoa</taxon>
        <taxon>Ecdysozoa</taxon>
        <taxon>Arthropoda</taxon>
        <taxon>Hexapoda</taxon>
        <taxon>Collembola</taxon>
        <taxon>Entomobryomorpha</taxon>
        <taxon>Isotomoidea</taxon>
        <taxon>Isotomidae</taxon>
        <taxon>Proisotominae</taxon>
        <taxon>Folsomia</taxon>
    </lineage>
</organism>
<dbReference type="PANTHER" id="PTHR19143">
    <property type="entry name" value="FIBRINOGEN/TENASCIN/ANGIOPOEITIN"/>
    <property type="match status" value="1"/>
</dbReference>
<feature type="chain" id="PRO_5012058955" evidence="1">
    <location>
        <begin position="25"/>
        <end position="141"/>
    </location>
</feature>
<dbReference type="InterPro" id="IPR036056">
    <property type="entry name" value="Fibrinogen-like_C"/>
</dbReference>
<dbReference type="STRING" id="158441.A0A226CVQ3"/>
<dbReference type="InterPro" id="IPR020837">
    <property type="entry name" value="Fibrinogen_CS"/>
</dbReference>
<dbReference type="PANTHER" id="PTHR19143:SF185">
    <property type="entry name" value="ANGIOPOIETIN-RELATED PROTEIN 5"/>
    <property type="match status" value="1"/>
</dbReference>
<dbReference type="SMART" id="SM00186">
    <property type="entry name" value="FBG"/>
    <property type="match status" value="1"/>
</dbReference>
<keyword evidence="1" id="KW-0732">Signal</keyword>
<protein>
    <submittedName>
        <fullName evidence="3">Fibrinogen C domain-containing protein 1</fullName>
    </submittedName>
</protein>
<evidence type="ECO:0000259" key="2">
    <source>
        <dbReference type="PROSITE" id="PS51406"/>
    </source>
</evidence>
<dbReference type="PROSITE" id="PS51406">
    <property type="entry name" value="FIBRINOGEN_C_2"/>
    <property type="match status" value="1"/>
</dbReference>
<evidence type="ECO:0000256" key="1">
    <source>
        <dbReference type="SAM" id="SignalP"/>
    </source>
</evidence>
<dbReference type="OrthoDB" id="6020543at2759"/>
<dbReference type="InterPro" id="IPR002181">
    <property type="entry name" value="Fibrinogen_a/b/g_C_dom"/>
</dbReference>
<comment type="caution">
    <text evidence="3">The sequence shown here is derived from an EMBL/GenBank/DDBJ whole genome shotgun (WGS) entry which is preliminary data.</text>
</comment>
<feature type="domain" description="Fibrinogen C-terminal" evidence="2">
    <location>
        <begin position="59"/>
        <end position="141"/>
    </location>
</feature>
<proteinExistence type="predicted"/>
<dbReference type="GO" id="GO:0005615">
    <property type="term" value="C:extracellular space"/>
    <property type="evidence" value="ECO:0007669"/>
    <property type="project" value="TreeGrafter"/>
</dbReference>
<feature type="signal peptide" evidence="1">
    <location>
        <begin position="1"/>
        <end position="24"/>
    </location>
</feature>
<dbReference type="Proteomes" id="UP000198287">
    <property type="component" value="Unassembled WGS sequence"/>
</dbReference>